<feature type="chain" id="PRO_5034620498" description="beta-N-acetylhexosaminidase" evidence="7">
    <location>
        <begin position="19"/>
        <end position="705"/>
    </location>
</feature>
<dbReference type="InterPro" id="IPR025705">
    <property type="entry name" value="Beta_hexosaminidase_sua/sub"/>
</dbReference>
<dbReference type="InterPro" id="IPR015882">
    <property type="entry name" value="HEX_bac_N"/>
</dbReference>
<protein>
    <recommendedName>
        <fullName evidence="3">beta-N-acetylhexosaminidase</fullName>
        <ecNumber evidence="3">3.2.1.52</ecNumber>
    </recommendedName>
</protein>
<dbReference type="SUPFAM" id="SSF55545">
    <property type="entry name" value="beta-N-acetylhexosaminidase-like domain"/>
    <property type="match status" value="1"/>
</dbReference>
<dbReference type="InterPro" id="IPR052764">
    <property type="entry name" value="GH20_Enzymes"/>
</dbReference>
<dbReference type="PANTHER" id="PTHR43678">
    <property type="entry name" value="PUTATIVE (AFU_ORTHOLOGUE AFUA_2G00640)-RELATED"/>
    <property type="match status" value="1"/>
</dbReference>
<keyword evidence="5" id="KW-0326">Glycosidase</keyword>
<evidence type="ECO:0000256" key="7">
    <source>
        <dbReference type="SAM" id="SignalP"/>
    </source>
</evidence>
<name>A0A8H4IK46_9PEZI</name>
<dbReference type="OrthoDB" id="428480at2759"/>
<dbReference type="EMBL" id="WWBZ02000073">
    <property type="protein sequence ID" value="KAF4301729.1"/>
    <property type="molecule type" value="Genomic_DNA"/>
</dbReference>
<dbReference type="Gene3D" id="3.30.379.10">
    <property type="entry name" value="Chitobiase/beta-hexosaminidase domain 2-like"/>
    <property type="match status" value="1"/>
</dbReference>
<reference evidence="10" key="1">
    <citation type="submission" date="2020-04" db="EMBL/GenBank/DDBJ databases">
        <title>Genome Assembly and Annotation of Botryosphaeria dothidea sdau 11-99, a Latent Pathogen of Apple Fruit Ring Rot in China.</title>
        <authorList>
            <person name="Yu C."/>
            <person name="Diao Y."/>
            <person name="Lu Q."/>
            <person name="Zhao J."/>
            <person name="Cui S."/>
            <person name="Peng C."/>
            <person name="He B."/>
            <person name="Liu H."/>
        </authorList>
    </citation>
    <scope>NUCLEOTIDE SEQUENCE [LARGE SCALE GENOMIC DNA]</scope>
    <source>
        <strain evidence="10">Sdau11-99</strain>
    </source>
</reference>
<evidence type="ECO:0000256" key="2">
    <source>
        <dbReference type="ARBA" id="ARBA00006285"/>
    </source>
</evidence>
<dbReference type="InterPro" id="IPR015883">
    <property type="entry name" value="Glyco_hydro_20_cat"/>
</dbReference>
<evidence type="ECO:0000256" key="6">
    <source>
        <dbReference type="PIRSR" id="PIRSR625705-1"/>
    </source>
</evidence>
<feature type="domain" description="Glycoside hydrolase family 20 catalytic" evidence="8">
    <location>
        <begin position="170"/>
        <end position="493"/>
    </location>
</feature>
<keyword evidence="7" id="KW-0732">Signal</keyword>
<dbReference type="Gene3D" id="3.20.20.80">
    <property type="entry name" value="Glycosidases"/>
    <property type="match status" value="1"/>
</dbReference>
<dbReference type="SUPFAM" id="SSF51445">
    <property type="entry name" value="(Trans)glycosidases"/>
    <property type="match status" value="1"/>
</dbReference>
<dbReference type="InterPro" id="IPR029018">
    <property type="entry name" value="Hex-like_dom2"/>
</dbReference>
<comment type="catalytic activity">
    <reaction evidence="1">
        <text>Hydrolysis of terminal non-reducing N-acetyl-D-hexosamine residues in N-acetyl-beta-D-hexosaminides.</text>
        <dbReference type="EC" id="3.2.1.52"/>
    </reaction>
</comment>
<keyword evidence="4 10" id="KW-0378">Hydrolase</keyword>
<organism evidence="10 11">
    <name type="scientific">Botryosphaeria dothidea</name>
    <dbReference type="NCBI Taxonomy" id="55169"/>
    <lineage>
        <taxon>Eukaryota</taxon>
        <taxon>Fungi</taxon>
        <taxon>Dikarya</taxon>
        <taxon>Ascomycota</taxon>
        <taxon>Pezizomycotina</taxon>
        <taxon>Dothideomycetes</taxon>
        <taxon>Dothideomycetes incertae sedis</taxon>
        <taxon>Botryosphaeriales</taxon>
        <taxon>Botryosphaeriaceae</taxon>
        <taxon>Botryosphaeria</taxon>
    </lineage>
</organism>
<comment type="caution">
    <text evidence="10">The sequence shown here is derived from an EMBL/GenBank/DDBJ whole genome shotgun (WGS) entry which is preliminary data.</text>
</comment>
<evidence type="ECO:0000259" key="9">
    <source>
        <dbReference type="Pfam" id="PF02838"/>
    </source>
</evidence>
<evidence type="ECO:0000313" key="10">
    <source>
        <dbReference type="EMBL" id="KAF4301729.1"/>
    </source>
</evidence>
<dbReference type="PANTHER" id="PTHR43678:SF1">
    <property type="entry name" value="BETA-N-ACETYLHEXOSAMINIDASE"/>
    <property type="match status" value="1"/>
</dbReference>
<evidence type="ECO:0000256" key="5">
    <source>
        <dbReference type="ARBA" id="ARBA00023295"/>
    </source>
</evidence>
<dbReference type="PRINTS" id="PR00738">
    <property type="entry name" value="GLHYDRLASE20"/>
</dbReference>
<dbReference type="GO" id="GO:0005975">
    <property type="term" value="P:carbohydrate metabolic process"/>
    <property type="evidence" value="ECO:0007669"/>
    <property type="project" value="InterPro"/>
</dbReference>
<comment type="similarity">
    <text evidence="2">Belongs to the glycosyl hydrolase 20 family.</text>
</comment>
<dbReference type="GO" id="GO:0004563">
    <property type="term" value="F:beta-N-acetylhexosaminidase activity"/>
    <property type="evidence" value="ECO:0007669"/>
    <property type="project" value="UniProtKB-EC"/>
</dbReference>
<evidence type="ECO:0000259" key="8">
    <source>
        <dbReference type="Pfam" id="PF00728"/>
    </source>
</evidence>
<evidence type="ECO:0000256" key="4">
    <source>
        <dbReference type="ARBA" id="ARBA00022801"/>
    </source>
</evidence>
<keyword evidence="11" id="KW-1185">Reference proteome</keyword>
<dbReference type="CDD" id="cd06564">
    <property type="entry name" value="GH20_DspB_LnbB-like"/>
    <property type="match status" value="1"/>
</dbReference>
<evidence type="ECO:0000256" key="3">
    <source>
        <dbReference type="ARBA" id="ARBA00012663"/>
    </source>
</evidence>
<evidence type="ECO:0000313" key="11">
    <source>
        <dbReference type="Proteomes" id="UP000572817"/>
    </source>
</evidence>
<dbReference type="Proteomes" id="UP000572817">
    <property type="component" value="Unassembled WGS sequence"/>
</dbReference>
<proteinExistence type="inferred from homology"/>
<evidence type="ECO:0000256" key="1">
    <source>
        <dbReference type="ARBA" id="ARBA00001231"/>
    </source>
</evidence>
<dbReference type="Gene3D" id="2.60.120.200">
    <property type="match status" value="1"/>
</dbReference>
<gene>
    <name evidence="10" type="ORF">GTA08_BOTSDO10485</name>
</gene>
<dbReference type="EC" id="3.2.1.52" evidence="3"/>
<dbReference type="AlphaFoldDB" id="A0A8H4IK46"/>
<sequence length="705" mass="75975">MWFSAAAVVVSLAVSGSARLLTVPTVPFETSSGSLSLSSLHSIVVDSRYLDEVNEDGETLIPPTLREFAETFTEDFSKTLGSNLSLSTGTASGNGSIFLTLDNTLDFLDAAGRPTAEGYYLSITTTGITISGASPLGTWWGTRTLLQAAVLNNGTIPTGSAIDAPGWATRGVMLDAGRHYYPPGFLVELCAYLSFFKQNTFHLHLSDNMGSVYLDDRDFMLGLYAAFRLDSDDAAVAGLNRRANESYSRAAFEDVQQRCAARGVTILPEIEAPGHALVITQWKPELALSTDYSMLNISHPATLPTVQDVWRTFLPWFHSKTVHVGADEYDSALAADYNGFVNELSAFIADESGKSVRIWGTFPPSEEYTNNIGTNVSIQHWEFFEDNPLFDYVQKGYDVLNSDDAFYIVNKWSGSYPQVLNKTRIFNGNPSGGAYAPYVFDTKNATNNPAKDEPRVLGHVAALWNDCGPNATVYSEAYYAWRDNLPALADKQWGGSLTEEEYDGVFEALHAAVPDQNLDRNVPSAGSTILSYDFAKAADGTVPDGSGNGYDGTIDGCAVEDGAVRFDGSCSVKTPLSSKGRDYSLAFSVFPESDEPGTLFAGADSALLAGNGSISNVTLVASGYGFSLNYSLPVNAWTDVKLLGQGNQTFLEIDGGQERIEFITKMGILGNSFVWSRIAVEAPLATFGEGFIGLIKNIVVTDGSA</sequence>
<accession>A0A8H4IK46</accession>
<dbReference type="InterPro" id="IPR017853">
    <property type="entry name" value="GH"/>
</dbReference>
<dbReference type="SUPFAM" id="SSF49899">
    <property type="entry name" value="Concanavalin A-like lectins/glucanases"/>
    <property type="match status" value="1"/>
</dbReference>
<dbReference type="Pfam" id="PF00728">
    <property type="entry name" value="Glyco_hydro_20"/>
    <property type="match status" value="1"/>
</dbReference>
<feature type="domain" description="Beta-hexosaminidase bacterial type N-terminal" evidence="9">
    <location>
        <begin position="65"/>
        <end position="163"/>
    </location>
</feature>
<dbReference type="Pfam" id="PF02838">
    <property type="entry name" value="Glyco_hydro_20b"/>
    <property type="match status" value="1"/>
</dbReference>
<dbReference type="InterPro" id="IPR013320">
    <property type="entry name" value="ConA-like_dom_sf"/>
</dbReference>
<feature type="signal peptide" evidence="7">
    <location>
        <begin position="1"/>
        <end position="18"/>
    </location>
</feature>
<feature type="active site" description="Proton donor" evidence="6">
    <location>
        <position position="328"/>
    </location>
</feature>